<dbReference type="GO" id="GO:0006313">
    <property type="term" value="P:DNA transposition"/>
    <property type="evidence" value="ECO:0007669"/>
    <property type="project" value="InterPro"/>
</dbReference>
<feature type="compositionally biased region" description="Polar residues" evidence="1">
    <location>
        <begin position="1"/>
        <end position="14"/>
    </location>
</feature>
<dbReference type="PANTHER" id="PTHR33258:SF1">
    <property type="entry name" value="TRANSPOSASE INSL FOR INSERTION SEQUENCE ELEMENT IS186A-RELATED"/>
    <property type="match status" value="1"/>
</dbReference>
<evidence type="ECO:0000256" key="1">
    <source>
        <dbReference type="SAM" id="MobiDB-lite"/>
    </source>
</evidence>
<dbReference type="EMBL" id="JAAYEE010000135">
    <property type="protein sequence ID" value="NLW35491.1"/>
    <property type="molecule type" value="Genomic_DNA"/>
</dbReference>
<protein>
    <submittedName>
        <fullName evidence="3">Transposase</fullName>
    </submittedName>
</protein>
<gene>
    <name evidence="3" type="ORF">GXY80_08445</name>
</gene>
<dbReference type="GO" id="GO:0004803">
    <property type="term" value="F:transposase activity"/>
    <property type="evidence" value="ECO:0007669"/>
    <property type="project" value="InterPro"/>
</dbReference>
<evidence type="ECO:0000313" key="4">
    <source>
        <dbReference type="Proteomes" id="UP000777265"/>
    </source>
</evidence>
<dbReference type="GO" id="GO:0003677">
    <property type="term" value="F:DNA binding"/>
    <property type="evidence" value="ECO:0007669"/>
    <property type="project" value="InterPro"/>
</dbReference>
<accession>A0A971S0V6</accession>
<dbReference type="Pfam" id="PF01609">
    <property type="entry name" value="DDE_Tnp_1"/>
    <property type="match status" value="1"/>
</dbReference>
<reference evidence="3" key="1">
    <citation type="journal article" date="2020" name="Biotechnol. Biofuels">
        <title>New insights from the biogas microbiome by comprehensive genome-resolved metagenomics of nearly 1600 species originating from multiple anaerobic digesters.</title>
        <authorList>
            <person name="Campanaro S."/>
            <person name="Treu L."/>
            <person name="Rodriguez-R L.M."/>
            <person name="Kovalovszki A."/>
            <person name="Ziels R.M."/>
            <person name="Maus I."/>
            <person name="Zhu X."/>
            <person name="Kougias P.G."/>
            <person name="Basile A."/>
            <person name="Luo G."/>
            <person name="Schluter A."/>
            <person name="Konstantinidis K.T."/>
            <person name="Angelidaki I."/>
        </authorList>
    </citation>
    <scope>NUCLEOTIDE SEQUENCE</scope>
    <source>
        <strain evidence="3">AS06rmzACSIP_7</strain>
    </source>
</reference>
<evidence type="ECO:0000259" key="2">
    <source>
        <dbReference type="Pfam" id="PF01609"/>
    </source>
</evidence>
<organism evidence="3 4">
    <name type="scientific">Syntrophorhabdus aromaticivorans</name>
    <dbReference type="NCBI Taxonomy" id="328301"/>
    <lineage>
        <taxon>Bacteria</taxon>
        <taxon>Pseudomonadati</taxon>
        <taxon>Thermodesulfobacteriota</taxon>
        <taxon>Syntrophorhabdia</taxon>
        <taxon>Syntrophorhabdales</taxon>
        <taxon>Syntrophorhabdaceae</taxon>
        <taxon>Syntrophorhabdus</taxon>
    </lineage>
</organism>
<feature type="region of interest" description="Disordered" evidence="1">
    <location>
        <begin position="1"/>
        <end position="24"/>
    </location>
</feature>
<sequence>MRRCSTGFSANARPSHQRKRSSASRTSSIELCTSLFDRATYRQTKGAVKLHLLLDHGGCLPVFARITKGSIHELNVGRGLSLPRVSIVAIDRGYADYTLFARWNTEGVFFVTRHKRGTDYTIVEERTIPRNRNILNDQIIVLNNCYVQKHSPCRLRRIKVWLVPSMQRRHGDAVGGHIKTAGFTAPSFTLVLAINSSWEWNFWLRCPPVDSTNVKLRPPVFLHEVQSRASLCGGQS</sequence>
<dbReference type="InterPro" id="IPR002559">
    <property type="entry name" value="Transposase_11"/>
</dbReference>
<dbReference type="PANTHER" id="PTHR33258">
    <property type="entry name" value="TRANSPOSASE INSL FOR INSERTION SEQUENCE ELEMENT IS186A-RELATED"/>
    <property type="match status" value="1"/>
</dbReference>
<comment type="caution">
    <text evidence="3">The sequence shown here is derived from an EMBL/GenBank/DDBJ whole genome shotgun (WGS) entry which is preliminary data.</text>
</comment>
<feature type="domain" description="Transposase IS4-like" evidence="2">
    <location>
        <begin position="32"/>
        <end position="131"/>
    </location>
</feature>
<name>A0A971S0V6_9BACT</name>
<evidence type="ECO:0000313" key="3">
    <source>
        <dbReference type="EMBL" id="NLW35491.1"/>
    </source>
</evidence>
<dbReference type="Proteomes" id="UP000777265">
    <property type="component" value="Unassembled WGS sequence"/>
</dbReference>
<dbReference type="AlphaFoldDB" id="A0A971S0V6"/>
<proteinExistence type="predicted"/>
<reference evidence="3" key="2">
    <citation type="submission" date="2020-01" db="EMBL/GenBank/DDBJ databases">
        <authorList>
            <person name="Campanaro S."/>
        </authorList>
    </citation>
    <scope>NUCLEOTIDE SEQUENCE</scope>
    <source>
        <strain evidence="3">AS06rmzACSIP_7</strain>
    </source>
</reference>